<comment type="function">
    <text evidence="14">Component of a nucleolar small nuclear ribonucleoprotein particle (snoRNP) thought to participate in the processing and modification of pre-ribosomal RNA (pre-rRNA). Part of the small subunit (SSU) processome, first precursor of the small eukaryotic ribosomal subunit. During the assembly of the SSU processome in the nucleolus, many ribosome biogenesis factors, an RNA chaperone and ribosomal proteins associate with the nascent pre-rRNA and work in concert to generate RNA folding, modifications, rearrangements and cleavage as well as targeted degradation of pre-ribosomal RNA by the RNA exosome.</text>
</comment>
<evidence type="ECO:0000256" key="13">
    <source>
        <dbReference type="ARBA" id="ARBA00023274"/>
    </source>
</evidence>
<dbReference type="SUPFAM" id="SSF50978">
    <property type="entry name" value="WD40 repeat-like"/>
    <property type="match status" value="1"/>
</dbReference>
<evidence type="ECO:0000256" key="5">
    <source>
        <dbReference type="ARBA" id="ARBA00022552"/>
    </source>
</evidence>
<evidence type="ECO:0000256" key="20">
    <source>
        <dbReference type="SAM" id="MobiDB-lite"/>
    </source>
</evidence>
<organism evidence="21 22">
    <name type="scientific">Dreissena polymorpha</name>
    <name type="common">Zebra mussel</name>
    <name type="synonym">Mytilus polymorpha</name>
    <dbReference type="NCBI Taxonomy" id="45954"/>
    <lineage>
        <taxon>Eukaryota</taxon>
        <taxon>Metazoa</taxon>
        <taxon>Spiralia</taxon>
        <taxon>Lophotrochozoa</taxon>
        <taxon>Mollusca</taxon>
        <taxon>Bivalvia</taxon>
        <taxon>Autobranchia</taxon>
        <taxon>Heteroconchia</taxon>
        <taxon>Euheterodonta</taxon>
        <taxon>Imparidentia</taxon>
        <taxon>Neoheterodontei</taxon>
        <taxon>Myida</taxon>
        <taxon>Dreissenoidea</taxon>
        <taxon>Dreissenidae</taxon>
        <taxon>Dreissena</taxon>
    </lineage>
</organism>
<dbReference type="InterPro" id="IPR015943">
    <property type="entry name" value="WD40/YVTN_repeat-like_dom_sf"/>
</dbReference>
<dbReference type="Proteomes" id="UP000828390">
    <property type="component" value="Unassembled WGS sequence"/>
</dbReference>
<keyword evidence="3" id="KW-0488">Methylation</keyword>
<evidence type="ECO:0000256" key="8">
    <source>
        <dbReference type="ARBA" id="ARBA00022737"/>
    </source>
</evidence>
<dbReference type="AlphaFoldDB" id="A0A9D4GPV4"/>
<keyword evidence="11" id="KW-0007">Acetylation</keyword>
<keyword evidence="6" id="KW-0597">Phosphoprotein</keyword>
<sequence length="476" mass="52872">MSFFIKGKSKQTGKPKLLGGKRKSTEPSKFAGKKQRFRGADEEIDSDSDGGEVNDHRHDDKGYSSSEEEQETAQEKKLRLAKQYLSQIEAEERDSRVDEEVNKDLISQRLKHDMLELTGKLQKQVAADLEVPSTESLILFRGHQLSVTCVVISADSQWLYSASKDCSIIKWSLAERRKVKMIHGGRKGTEKKHVGHTAHILAMALSSDGKYLATGDANKLIHIWDAGPMEFLHTFKGHRGSVTGLTFRKDTHDLYSCSQDRSVKIWNVDERAYVETLFGHQDKITAIDSLSRERAVTAGGRDATVRVWKILEESQLVFNAHSLVSVDCIALINETNFITGADDNSLSLWGAMKKKPLCTVKGAHGNRAPDMNGNSPATSPGDNWITSVAALHNTDLLASAGSKDGSIRLWRCVNDCHKLEALCAVPVTGFVNSLQFSLDGRFLVAGVGQEHRLGRWWSNKEAKNSIVVIQLKYTVR</sequence>
<dbReference type="PROSITE" id="PS50294">
    <property type="entry name" value="WD_REPEATS_REGION"/>
    <property type="match status" value="3"/>
</dbReference>
<dbReference type="Pfam" id="PF00400">
    <property type="entry name" value="WD40"/>
    <property type="match status" value="6"/>
</dbReference>
<evidence type="ECO:0000256" key="11">
    <source>
        <dbReference type="ARBA" id="ARBA00022990"/>
    </source>
</evidence>
<comment type="similarity">
    <text evidence="2">Belongs to the WD repeat RRP9 family.</text>
</comment>
<evidence type="ECO:0000256" key="7">
    <source>
        <dbReference type="ARBA" id="ARBA00022574"/>
    </source>
</evidence>
<feature type="compositionally biased region" description="Basic and acidic residues" evidence="20">
    <location>
        <begin position="53"/>
        <end position="62"/>
    </location>
</feature>
<gene>
    <name evidence="21" type="ORF">DPMN_121307</name>
</gene>
<dbReference type="InterPro" id="IPR001680">
    <property type="entry name" value="WD40_rpt"/>
</dbReference>
<feature type="repeat" description="WD" evidence="19">
    <location>
        <begin position="140"/>
        <end position="181"/>
    </location>
</feature>
<evidence type="ECO:0000256" key="12">
    <source>
        <dbReference type="ARBA" id="ARBA00023242"/>
    </source>
</evidence>
<feature type="repeat" description="WD" evidence="19">
    <location>
        <begin position="277"/>
        <end position="318"/>
    </location>
</feature>
<evidence type="ECO:0000256" key="2">
    <source>
        <dbReference type="ARBA" id="ARBA00006777"/>
    </source>
</evidence>
<keyword evidence="8" id="KW-0677">Repeat</keyword>
<comment type="caution">
    <text evidence="21">The sequence shown here is derived from an EMBL/GenBank/DDBJ whole genome shotgun (WGS) entry which is preliminary data.</text>
</comment>
<evidence type="ECO:0000256" key="15">
    <source>
        <dbReference type="ARBA" id="ARBA00065513"/>
    </source>
</evidence>
<dbReference type="PROSITE" id="PS50082">
    <property type="entry name" value="WD_REPEATS_2"/>
    <property type="match status" value="4"/>
</dbReference>
<evidence type="ECO:0000256" key="14">
    <source>
        <dbReference type="ARBA" id="ARBA00055322"/>
    </source>
</evidence>
<dbReference type="InterPro" id="IPR020472">
    <property type="entry name" value="WD40_PAC1"/>
</dbReference>
<keyword evidence="10" id="KW-0694">RNA-binding</keyword>
<keyword evidence="4" id="KW-1017">Isopeptide bond</keyword>
<keyword evidence="12" id="KW-0539">Nucleus</keyword>
<keyword evidence="5" id="KW-0698">rRNA processing</keyword>
<dbReference type="SMART" id="SM00320">
    <property type="entry name" value="WD40"/>
    <property type="match status" value="6"/>
</dbReference>
<evidence type="ECO:0000256" key="17">
    <source>
        <dbReference type="ARBA" id="ARBA00076054"/>
    </source>
</evidence>
<dbReference type="PROSITE" id="PS00678">
    <property type="entry name" value="WD_REPEATS_1"/>
    <property type="match status" value="1"/>
</dbReference>
<name>A0A9D4GPV4_DREPO</name>
<reference evidence="21" key="2">
    <citation type="submission" date="2020-11" db="EMBL/GenBank/DDBJ databases">
        <authorList>
            <person name="McCartney M.A."/>
            <person name="Auch B."/>
            <person name="Kono T."/>
            <person name="Mallez S."/>
            <person name="Becker A."/>
            <person name="Gohl D.M."/>
            <person name="Silverstein K.A.T."/>
            <person name="Koren S."/>
            <person name="Bechman K.B."/>
            <person name="Herman A."/>
            <person name="Abrahante J.E."/>
            <person name="Garbe J."/>
        </authorList>
    </citation>
    <scope>NUCLEOTIDE SEQUENCE</scope>
    <source>
        <strain evidence="21">Duluth1</strain>
        <tissue evidence="21">Whole animal</tissue>
    </source>
</reference>
<dbReference type="GO" id="GO:0032040">
    <property type="term" value="C:small-subunit processome"/>
    <property type="evidence" value="ECO:0007669"/>
    <property type="project" value="TreeGrafter"/>
</dbReference>
<dbReference type="PANTHER" id="PTHR19865:SF0">
    <property type="entry name" value="U3 SMALL NUCLEOLAR RNA-INTERACTING PROTEIN 2"/>
    <property type="match status" value="1"/>
</dbReference>
<evidence type="ECO:0000256" key="3">
    <source>
        <dbReference type="ARBA" id="ARBA00022481"/>
    </source>
</evidence>
<feature type="compositionally biased region" description="Acidic residues" evidence="20">
    <location>
        <begin position="42"/>
        <end position="52"/>
    </location>
</feature>
<feature type="repeat" description="WD" evidence="19">
    <location>
        <begin position="235"/>
        <end position="276"/>
    </location>
</feature>
<feature type="region of interest" description="Disordered" evidence="20">
    <location>
        <begin position="1"/>
        <end position="76"/>
    </location>
</feature>
<proteinExistence type="inferred from homology"/>
<dbReference type="InterPro" id="IPR036322">
    <property type="entry name" value="WD40_repeat_dom_sf"/>
</dbReference>
<keyword evidence="9" id="KW-0832">Ubl conjugation</keyword>
<comment type="subunit">
    <text evidence="15">Interacts specifically with the U3 small nucleolar RNA (U3 snoRNA). Binds a sub-fragment of the U3 snoRNA surrounding the B/C motif (3UBC). This association with the U3BC RNA is dependent on the binding of a protein called 15.5K to the box B/C motif. The association of the protein with the U3BC RNA was found to be also dependent on a conserved RNA structure that flanks the box B/C motif. Part of the small subunit (SSU) processome, composed of more than 70 proteins and the RNA chaperone small nucleolar RNA (snoRNA) U3.</text>
</comment>
<keyword evidence="7 19" id="KW-0853">WD repeat</keyword>
<comment type="subcellular location">
    <subcellularLocation>
        <location evidence="1">Nucleus</location>
        <location evidence="1">Nucleolus</location>
    </subcellularLocation>
</comment>
<keyword evidence="22" id="KW-1185">Reference proteome</keyword>
<dbReference type="InterPro" id="IPR039241">
    <property type="entry name" value="Rrp9-like"/>
</dbReference>
<feature type="repeat" description="WD" evidence="19">
    <location>
        <begin position="193"/>
        <end position="234"/>
    </location>
</feature>
<accession>A0A9D4GPV4</accession>
<evidence type="ECO:0000256" key="19">
    <source>
        <dbReference type="PROSITE-ProRule" id="PRU00221"/>
    </source>
</evidence>
<protein>
    <recommendedName>
        <fullName evidence="16">U3 small nucleolar RNA-interacting protein 2</fullName>
    </recommendedName>
    <alternativeName>
        <fullName evidence="18">RRP9 homolog</fullName>
    </alternativeName>
    <alternativeName>
        <fullName evidence="17">U3 small nucleolar ribonucleoprotein-associated 55 kDa protein</fullName>
    </alternativeName>
</protein>
<evidence type="ECO:0000256" key="10">
    <source>
        <dbReference type="ARBA" id="ARBA00022884"/>
    </source>
</evidence>
<dbReference type="FunFam" id="2.130.10.10:FF:000143">
    <property type="entry name" value="U3 small nucleolar RNA-interacting protein 2 isoform X2"/>
    <property type="match status" value="1"/>
</dbReference>
<evidence type="ECO:0000256" key="16">
    <source>
        <dbReference type="ARBA" id="ARBA00074377"/>
    </source>
</evidence>
<dbReference type="GO" id="GO:0034511">
    <property type="term" value="F:U3 snoRNA binding"/>
    <property type="evidence" value="ECO:0007669"/>
    <property type="project" value="InterPro"/>
</dbReference>
<dbReference type="EMBL" id="JAIWYP010000005">
    <property type="protein sequence ID" value="KAH3819568.1"/>
    <property type="molecule type" value="Genomic_DNA"/>
</dbReference>
<keyword evidence="13" id="KW-0687">Ribonucleoprotein</keyword>
<evidence type="ECO:0000256" key="6">
    <source>
        <dbReference type="ARBA" id="ARBA00022553"/>
    </source>
</evidence>
<dbReference type="PANTHER" id="PTHR19865">
    <property type="entry name" value="U3 SMALL NUCLEOLAR RNA INTERACTING PROTEIN 2"/>
    <property type="match status" value="1"/>
</dbReference>
<dbReference type="PRINTS" id="PR00320">
    <property type="entry name" value="GPROTEINBRPT"/>
</dbReference>
<evidence type="ECO:0000256" key="9">
    <source>
        <dbReference type="ARBA" id="ARBA00022843"/>
    </source>
</evidence>
<evidence type="ECO:0000256" key="18">
    <source>
        <dbReference type="ARBA" id="ARBA00077445"/>
    </source>
</evidence>
<dbReference type="GO" id="GO:0006364">
    <property type="term" value="P:rRNA processing"/>
    <property type="evidence" value="ECO:0007669"/>
    <property type="project" value="UniProtKB-KW"/>
</dbReference>
<evidence type="ECO:0000256" key="4">
    <source>
        <dbReference type="ARBA" id="ARBA00022499"/>
    </source>
</evidence>
<dbReference type="InterPro" id="IPR019775">
    <property type="entry name" value="WD40_repeat_CS"/>
</dbReference>
<dbReference type="CDD" id="cd00200">
    <property type="entry name" value="WD40"/>
    <property type="match status" value="1"/>
</dbReference>
<dbReference type="Gene3D" id="2.130.10.10">
    <property type="entry name" value="YVTN repeat-like/Quinoprotein amine dehydrogenase"/>
    <property type="match status" value="1"/>
</dbReference>
<dbReference type="OrthoDB" id="189968at2759"/>
<evidence type="ECO:0000313" key="22">
    <source>
        <dbReference type="Proteomes" id="UP000828390"/>
    </source>
</evidence>
<evidence type="ECO:0000256" key="1">
    <source>
        <dbReference type="ARBA" id="ARBA00004604"/>
    </source>
</evidence>
<reference evidence="21" key="1">
    <citation type="journal article" date="2019" name="bioRxiv">
        <title>The Genome of the Zebra Mussel, Dreissena polymorpha: A Resource for Invasive Species Research.</title>
        <authorList>
            <person name="McCartney M.A."/>
            <person name="Auch B."/>
            <person name="Kono T."/>
            <person name="Mallez S."/>
            <person name="Zhang Y."/>
            <person name="Obille A."/>
            <person name="Becker A."/>
            <person name="Abrahante J.E."/>
            <person name="Garbe J."/>
            <person name="Badalamenti J.P."/>
            <person name="Herman A."/>
            <person name="Mangelson H."/>
            <person name="Liachko I."/>
            <person name="Sullivan S."/>
            <person name="Sone E.D."/>
            <person name="Koren S."/>
            <person name="Silverstein K.A.T."/>
            <person name="Beckman K.B."/>
            <person name="Gohl D.M."/>
        </authorList>
    </citation>
    <scope>NUCLEOTIDE SEQUENCE</scope>
    <source>
        <strain evidence="21">Duluth1</strain>
        <tissue evidence="21">Whole animal</tissue>
    </source>
</reference>
<evidence type="ECO:0000313" key="21">
    <source>
        <dbReference type="EMBL" id="KAH3819568.1"/>
    </source>
</evidence>